<keyword evidence="3" id="KW-0677">Repeat</keyword>
<evidence type="ECO:0000256" key="6">
    <source>
        <dbReference type="PROSITE-ProRule" id="PRU00176"/>
    </source>
</evidence>
<feature type="compositionally biased region" description="Polar residues" evidence="7">
    <location>
        <begin position="752"/>
        <end position="773"/>
    </location>
</feature>
<dbReference type="Gene3D" id="3.30.70.330">
    <property type="match status" value="1"/>
</dbReference>
<evidence type="ECO:0000256" key="7">
    <source>
        <dbReference type="SAM" id="MobiDB-lite"/>
    </source>
</evidence>
<dbReference type="GO" id="GO:0005634">
    <property type="term" value="C:nucleus"/>
    <property type="evidence" value="ECO:0007669"/>
    <property type="project" value="UniProtKB-SubCell"/>
</dbReference>
<dbReference type="InterPro" id="IPR011990">
    <property type="entry name" value="TPR-like_helical_dom_sf"/>
</dbReference>
<dbReference type="GO" id="GO:0006397">
    <property type="term" value="P:mRNA processing"/>
    <property type="evidence" value="ECO:0007669"/>
    <property type="project" value="UniProtKB-KW"/>
</dbReference>
<keyword evidence="10" id="KW-1185">Reference proteome</keyword>
<feature type="region of interest" description="Disordered" evidence="7">
    <location>
        <begin position="728"/>
        <end position="835"/>
    </location>
</feature>
<evidence type="ECO:0000256" key="4">
    <source>
        <dbReference type="ARBA" id="ARBA00023187"/>
    </source>
</evidence>
<dbReference type="InterPro" id="IPR012677">
    <property type="entry name" value="Nucleotide-bd_a/b_plait_sf"/>
</dbReference>
<proteinExistence type="predicted"/>
<feature type="region of interest" description="Disordered" evidence="7">
    <location>
        <begin position="564"/>
        <end position="657"/>
    </location>
</feature>
<dbReference type="GO" id="GO:0003723">
    <property type="term" value="F:RNA binding"/>
    <property type="evidence" value="ECO:0007669"/>
    <property type="project" value="UniProtKB-UniRule"/>
</dbReference>
<name>A0AAV7F775_ARIFI</name>
<dbReference type="PANTHER" id="PTHR17204:SF25">
    <property type="entry name" value="RRM DOMAIN-CONTAINING PROTEIN"/>
    <property type="match status" value="1"/>
</dbReference>
<gene>
    <name evidence="9" type="ORF">H6P81_001548</name>
</gene>
<accession>A0AAV7F775</accession>
<sequence length="847" mass="97111">MSEPLESDFQDGRTPGRESEVRIDNPSSSSDSSDSDDEEAAGDLELEALEKELTETPSNYDAHVKYIRLLRKLGNIEKLRQAREKMNALFPLSSTMWQEWTKDEISLSDGSEAFTQIEKLFERAVQEYLSVPLWCDYVNFVEEHDQSVSKCTPAGISKMRDLFERALTATGLHVTEGHKIWEAYREYEQALLLTIEESDMVQEKEKQVQRIRSLFHRQLSVPHSELRSTLLAYKMWETEQGREMEMDSDDMKGVPPHIISLYQKAQQMYNVRDCYEGRLSDQSISDTDRFQQFMTYIKFEESCGDPVRVQNLYERAVSEYPVSSDLWLSYTRYVDRNLKVSSVVRNVYSRATKNCSWIGELWSRYLLALERANAPEEEISLMFEQSLHCAFVSIEEYLDMFLTRIDGLRRRISLPEKTDLSYATIRSIFQHAIEYLSPQLKNTESLLRLYCYWARLEMKLAEDSNAAREVWESLIKESGSMLEAWQSYIAMEIEAGHINEARSLYKRCYSKRFPGTGSEDMCYSWIRFEREYGTLEDFDLAERKVMPRLQELNLFRSQQESQAATASAAQEVHSAKTTSQKRKNAAKSAEEQLPPKKQKTNDQVAGSAKDMVQKKTQAKTTDIDETEPKVEANTSPRKVNKFRGANGQPSDDTSANERKAIYKDQCTAFVSNLNLETKDDHLRDFFSDVGGVTAIRLLRDKFTGKSRGLAYVDFSDDKHLAAAVAKNKQRLQGKKLSIARSDPNRSQKKTSSRSSGVQEHGGHNTTSDKTQSGDLEHQESSETARPDVASVSHRRGSHVQLTGKNTFAMPRSVVRPLGWSANEPEGEESTDRKFTSNDEFRNLLVKK</sequence>
<dbReference type="InterPro" id="IPR035979">
    <property type="entry name" value="RBD_domain_sf"/>
</dbReference>
<evidence type="ECO:0000259" key="8">
    <source>
        <dbReference type="PROSITE" id="PS50102"/>
    </source>
</evidence>
<feature type="compositionally biased region" description="Acidic residues" evidence="7">
    <location>
        <begin position="33"/>
        <end position="42"/>
    </location>
</feature>
<evidence type="ECO:0000313" key="10">
    <source>
        <dbReference type="Proteomes" id="UP000825729"/>
    </source>
</evidence>
<evidence type="ECO:0000313" key="9">
    <source>
        <dbReference type="EMBL" id="KAG9457040.1"/>
    </source>
</evidence>
<keyword evidence="2" id="KW-0507">mRNA processing</keyword>
<dbReference type="PANTHER" id="PTHR17204">
    <property type="entry name" value="PRE-MRNA PROCESSING PROTEIN PRP39-RELATED"/>
    <property type="match status" value="1"/>
</dbReference>
<dbReference type="SUPFAM" id="SSF48452">
    <property type="entry name" value="TPR-like"/>
    <property type="match status" value="1"/>
</dbReference>
<dbReference type="Gene3D" id="1.25.40.10">
    <property type="entry name" value="Tetratricopeptide repeat domain"/>
    <property type="match status" value="2"/>
</dbReference>
<evidence type="ECO:0000256" key="5">
    <source>
        <dbReference type="ARBA" id="ARBA00023242"/>
    </source>
</evidence>
<evidence type="ECO:0000256" key="3">
    <source>
        <dbReference type="ARBA" id="ARBA00022737"/>
    </source>
</evidence>
<feature type="region of interest" description="Disordered" evidence="7">
    <location>
        <begin position="1"/>
        <end position="42"/>
    </location>
</feature>
<organism evidence="9 10">
    <name type="scientific">Aristolochia fimbriata</name>
    <name type="common">White veined hardy Dutchman's pipe vine</name>
    <dbReference type="NCBI Taxonomy" id="158543"/>
    <lineage>
        <taxon>Eukaryota</taxon>
        <taxon>Viridiplantae</taxon>
        <taxon>Streptophyta</taxon>
        <taxon>Embryophyta</taxon>
        <taxon>Tracheophyta</taxon>
        <taxon>Spermatophyta</taxon>
        <taxon>Magnoliopsida</taxon>
        <taxon>Magnoliidae</taxon>
        <taxon>Piperales</taxon>
        <taxon>Aristolochiaceae</taxon>
        <taxon>Aristolochia</taxon>
    </lineage>
</organism>
<keyword evidence="6" id="KW-0694">RNA-binding</keyword>
<dbReference type="SMART" id="SM00360">
    <property type="entry name" value="RRM"/>
    <property type="match status" value="1"/>
</dbReference>
<dbReference type="GO" id="GO:0008380">
    <property type="term" value="P:RNA splicing"/>
    <property type="evidence" value="ECO:0007669"/>
    <property type="project" value="UniProtKB-KW"/>
</dbReference>
<dbReference type="EMBL" id="JAINDJ010000002">
    <property type="protein sequence ID" value="KAG9457040.1"/>
    <property type="molecule type" value="Genomic_DNA"/>
</dbReference>
<dbReference type="PROSITE" id="PS50102">
    <property type="entry name" value="RRM"/>
    <property type="match status" value="1"/>
</dbReference>
<evidence type="ECO:0000256" key="2">
    <source>
        <dbReference type="ARBA" id="ARBA00022664"/>
    </source>
</evidence>
<protein>
    <recommendedName>
        <fullName evidence="8">RRM domain-containing protein</fullName>
    </recommendedName>
</protein>
<dbReference type="InterPro" id="IPR003107">
    <property type="entry name" value="HAT"/>
</dbReference>
<evidence type="ECO:0000256" key="1">
    <source>
        <dbReference type="ARBA" id="ARBA00004123"/>
    </source>
</evidence>
<dbReference type="Proteomes" id="UP000825729">
    <property type="component" value="Unassembled WGS sequence"/>
</dbReference>
<comment type="subcellular location">
    <subcellularLocation>
        <location evidence="1">Nucleus</location>
    </subcellularLocation>
</comment>
<feature type="compositionally biased region" description="Basic and acidic residues" evidence="7">
    <location>
        <begin position="10"/>
        <end position="23"/>
    </location>
</feature>
<feature type="compositionally biased region" description="Basic and acidic residues" evidence="7">
    <location>
        <begin position="774"/>
        <end position="785"/>
    </location>
</feature>
<keyword evidence="5" id="KW-0539">Nucleus</keyword>
<dbReference type="AlphaFoldDB" id="A0AAV7F775"/>
<reference evidence="9 10" key="1">
    <citation type="submission" date="2021-07" db="EMBL/GenBank/DDBJ databases">
        <title>The Aristolochia fimbriata genome: insights into angiosperm evolution, floral development and chemical biosynthesis.</title>
        <authorList>
            <person name="Jiao Y."/>
        </authorList>
    </citation>
    <scope>NUCLEOTIDE SEQUENCE [LARGE SCALE GENOMIC DNA]</scope>
    <source>
        <strain evidence="9">IBCAS-2021</strain>
        <tissue evidence="9">Leaf</tissue>
    </source>
</reference>
<dbReference type="InterPro" id="IPR000504">
    <property type="entry name" value="RRM_dom"/>
</dbReference>
<dbReference type="Pfam" id="PF05843">
    <property type="entry name" value="Suf"/>
    <property type="match status" value="1"/>
</dbReference>
<dbReference type="InterPro" id="IPR008847">
    <property type="entry name" value="Suf"/>
</dbReference>
<comment type="caution">
    <text evidence="9">The sequence shown here is derived from an EMBL/GenBank/DDBJ whole genome shotgun (WGS) entry which is preliminary data.</text>
</comment>
<dbReference type="Pfam" id="PF00076">
    <property type="entry name" value="RRM_1"/>
    <property type="match status" value="1"/>
</dbReference>
<dbReference type="SUPFAM" id="SSF54928">
    <property type="entry name" value="RNA-binding domain, RBD"/>
    <property type="match status" value="1"/>
</dbReference>
<feature type="domain" description="RRM" evidence="8">
    <location>
        <begin position="666"/>
        <end position="743"/>
    </location>
</feature>
<keyword evidence="4" id="KW-0508">mRNA splicing</keyword>
<dbReference type="SMART" id="SM00386">
    <property type="entry name" value="HAT"/>
    <property type="match status" value="9"/>
</dbReference>